<sequence length="208" mass="23462">MVRHGITKASSSSLSISRRGIIRHTPRKVDHRRRFSRIYAWIDQVAKEACTGQIMDAVSNSTSGSSSSGSETSGESYSDNDSTMATESEEQDDGHALFILDEMDDDDSNPDADLGEVDGLLDQIEHNNADDLGYDTDDSRYDEDDPEANAKYSEDGGFVDVEESEDDFADFEPSVELEEMLEEDVPEEDVWKPTLRTRTRRVNYRENW</sequence>
<evidence type="ECO:0000256" key="1">
    <source>
        <dbReference type="SAM" id="MobiDB-lite"/>
    </source>
</evidence>
<evidence type="ECO:0000313" key="2">
    <source>
        <dbReference type="EMBL" id="KAF2492563.1"/>
    </source>
</evidence>
<evidence type="ECO:0000313" key="3">
    <source>
        <dbReference type="Proteomes" id="UP000799750"/>
    </source>
</evidence>
<proteinExistence type="predicted"/>
<feature type="region of interest" description="Disordered" evidence="1">
    <location>
        <begin position="59"/>
        <end position="91"/>
    </location>
</feature>
<feature type="compositionally biased region" description="Acidic residues" evidence="1">
    <location>
        <begin position="132"/>
        <end position="147"/>
    </location>
</feature>
<organism evidence="2 3">
    <name type="scientific">Lophium mytilinum</name>
    <dbReference type="NCBI Taxonomy" id="390894"/>
    <lineage>
        <taxon>Eukaryota</taxon>
        <taxon>Fungi</taxon>
        <taxon>Dikarya</taxon>
        <taxon>Ascomycota</taxon>
        <taxon>Pezizomycotina</taxon>
        <taxon>Dothideomycetes</taxon>
        <taxon>Pleosporomycetidae</taxon>
        <taxon>Mytilinidiales</taxon>
        <taxon>Mytilinidiaceae</taxon>
        <taxon>Lophium</taxon>
    </lineage>
</organism>
<gene>
    <name evidence="2" type="ORF">BU16DRAFT_563875</name>
</gene>
<feature type="compositionally biased region" description="Low complexity" evidence="1">
    <location>
        <begin position="59"/>
        <end position="77"/>
    </location>
</feature>
<protein>
    <submittedName>
        <fullName evidence="2">Uncharacterized protein</fullName>
    </submittedName>
</protein>
<keyword evidence="3" id="KW-1185">Reference proteome</keyword>
<name>A0A6A6QLH8_9PEZI</name>
<feature type="region of interest" description="Disordered" evidence="1">
    <location>
        <begin position="126"/>
        <end position="153"/>
    </location>
</feature>
<dbReference type="OrthoDB" id="329835at2759"/>
<dbReference type="Proteomes" id="UP000799750">
    <property type="component" value="Unassembled WGS sequence"/>
</dbReference>
<accession>A0A6A6QLH8</accession>
<dbReference type="AlphaFoldDB" id="A0A6A6QLH8"/>
<reference evidence="2" key="1">
    <citation type="journal article" date="2020" name="Stud. Mycol.">
        <title>101 Dothideomycetes genomes: a test case for predicting lifestyles and emergence of pathogens.</title>
        <authorList>
            <person name="Haridas S."/>
            <person name="Albert R."/>
            <person name="Binder M."/>
            <person name="Bloem J."/>
            <person name="Labutti K."/>
            <person name="Salamov A."/>
            <person name="Andreopoulos B."/>
            <person name="Baker S."/>
            <person name="Barry K."/>
            <person name="Bills G."/>
            <person name="Bluhm B."/>
            <person name="Cannon C."/>
            <person name="Castanera R."/>
            <person name="Culley D."/>
            <person name="Daum C."/>
            <person name="Ezra D."/>
            <person name="Gonzalez J."/>
            <person name="Henrissat B."/>
            <person name="Kuo A."/>
            <person name="Liang C."/>
            <person name="Lipzen A."/>
            <person name="Lutzoni F."/>
            <person name="Magnuson J."/>
            <person name="Mondo S."/>
            <person name="Nolan M."/>
            <person name="Ohm R."/>
            <person name="Pangilinan J."/>
            <person name="Park H.-J."/>
            <person name="Ramirez L."/>
            <person name="Alfaro M."/>
            <person name="Sun H."/>
            <person name="Tritt A."/>
            <person name="Yoshinaga Y."/>
            <person name="Zwiers L.-H."/>
            <person name="Turgeon B."/>
            <person name="Goodwin S."/>
            <person name="Spatafora J."/>
            <person name="Crous P."/>
            <person name="Grigoriev I."/>
        </authorList>
    </citation>
    <scope>NUCLEOTIDE SEQUENCE</scope>
    <source>
        <strain evidence="2">CBS 269.34</strain>
    </source>
</reference>
<dbReference type="EMBL" id="MU004193">
    <property type="protein sequence ID" value="KAF2492563.1"/>
    <property type="molecule type" value="Genomic_DNA"/>
</dbReference>